<dbReference type="EMBL" id="MU004295">
    <property type="protein sequence ID" value="KAF2661252.1"/>
    <property type="molecule type" value="Genomic_DNA"/>
</dbReference>
<organism evidence="2 3">
    <name type="scientific">Lophiostoma macrostomum CBS 122681</name>
    <dbReference type="NCBI Taxonomy" id="1314788"/>
    <lineage>
        <taxon>Eukaryota</taxon>
        <taxon>Fungi</taxon>
        <taxon>Dikarya</taxon>
        <taxon>Ascomycota</taxon>
        <taxon>Pezizomycotina</taxon>
        <taxon>Dothideomycetes</taxon>
        <taxon>Pleosporomycetidae</taxon>
        <taxon>Pleosporales</taxon>
        <taxon>Lophiostomataceae</taxon>
        <taxon>Lophiostoma</taxon>
    </lineage>
</organism>
<name>A0A6A6TNB9_9PLEO</name>
<dbReference type="InterPro" id="IPR000408">
    <property type="entry name" value="Reg_chr_condens"/>
</dbReference>
<gene>
    <name evidence="2" type="ORF">K491DRAFT_483554</name>
</gene>
<sequence length="435" mass="48221">MPYKYRLYALGNNEHTQLGLGPTSTAIQKISYLAKVECPPPKYNQRISSIHCGANHTLLHTETSAVHGAGRNVERQLGYRVRKKNSNINSNFAIHQDCLIEFDKMYRRISFCAATERTSAYIVNPGIEGNPTDIPLLFTEGLNYNNDGELGRTDLDSTVNIRNPDTKCTFNPRLDKIPNQWFPVGIVEETTFPASKVIDLAAGMHHYVAVLDNGEVWGWGAARQQQLGPDARRTYPAGVKRPNNITPEDLGFRPRKVVCGQAFTLIAGEPATGAYTILGLDHKSVVKDRPADIKNWKDIVATWKAVIVLFQDGTVRGWGDSFKFRLIPQRIPLLEQIAAGTEHVVALTMDQRVISWGWNEHGNCGRPGTAVKYFNDAWNVITGYKGAVDLIAAGWATTFVVTRERDESSVGAFAYHVSPPAEQVTDGGEALQDEE</sequence>
<feature type="repeat" description="RCC1" evidence="1">
    <location>
        <begin position="214"/>
        <end position="270"/>
    </location>
</feature>
<feature type="repeat" description="RCC1" evidence="1">
    <location>
        <begin position="313"/>
        <end position="350"/>
    </location>
</feature>
<dbReference type="PANTHER" id="PTHR45982">
    <property type="entry name" value="REGULATOR OF CHROMOSOME CONDENSATION"/>
    <property type="match status" value="1"/>
</dbReference>
<dbReference type="Gene3D" id="2.130.10.30">
    <property type="entry name" value="Regulator of chromosome condensation 1/beta-lactamase-inhibitor protein II"/>
    <property type="match status" value="3"/>
</dbReference>
<reference evidence="2" key="1">
    <citation type="journal article" date="2020" name="Stud. Mycol.">
        <title>101 Dothideomycetes genomes: a test case for predicting lifestyles and emergence of pathogens.</title>
        <authorList>
            <person name="Haridas S."/>
            <person name="Albert R."/>
            <person name="Binder M."/>
            <person name="Bloem J."/>
            <person name="Labutti K."/>
            <person name="Salamov A."/>
            <person name="Andreopoulos B."/>
            <person name="Baker S."/>
            <person name="Barry K."/>
            <person name="Bills G."/>
            <person name="Bluhm B."/>
            <person name="Cannon C."/>
            <person name="Castanera R."/>
            <person name="Culley D."/>
            <person name="Daum C."/>
            <person name="Ezra D."/>
            <person name="Gonzalez J."/>
            <person name="Henrissat B."/>
            <person name="Kuo A."/>
            <person name="Liang C."/>
            <person name="Lipzen A."/>
            <person name="Lutzoni F."/>
            <person name="Magnuson J."/>
            <person name="Mondo S."/>
            <person name="Nolan M."/>
            <person name="Ohm R."/>
            <person name="Pangilinan J."/>
            <person name="Park H.-J."/>
            <person name="Ramirez L."/>
            <person name="Alfaro M."/>
            <person name="Sun H."/>
            <person name="Tritt A."/>
            <person name="Yoshinaga Y."/>
            <person name="Zwiers L.-H."/>
            <person name="Turgeon B."/>
            <person name="Goodwin S."/>
            <person name="Spatafora J."/>
            <person name="Crous P."/>
            <person name="Grigoriev I."/>
        </authorList>
    </citation>
    <scope>NUCLEOTIDE SEQUENCE</scope>
    <source>
        <strain evidence="2">CBS 122681</strain>
    </source>
</reference>
<protein>
    <submittedName>
        <fullName evidence="2">RCC1/BLIP-II</fullName>
    </submittedName>
</protein>
<accession>A0A6A6TNB9</accession>
<evidence type="ECO:0000313" key="3">
    <source>
        <dbReference type="Proteomes" id="UP000799324"/>
    </source>
</evidence>
<dbReference type="InterPro" id="IPR009091">
    <property type="entry name" value="RCC1/BLIP-II"/>
</dbReference>
<evidence type="ECO:0000256" key="1">
    <source>
        <dbReference type="PROSITE-ProRule" id="PRU00235"/>
    </source>
</evidence>
<proteinExistence type="predicted"/>
<evidence type="ECO:0000313" key="2">
    <source>
        <dbReference type="EMBL" id="KAF2661252.1"/>
    </source>
</evidence>
<dbReference type="Proteomes" id="UP000799324">
    <property type="component" value="Unassembled WGS sequence"/>
</dbReference>
<dbReference type="OrthoDB" id="5370059at2759"/>
<dbReference type="SUPFAM" id="SSF50985">
    <property type="entry name" value="RCC1/BLIP-II"/>
    <property type="match status" value="1"/>
</dbReference>
<keyword evidence="3" id="KW-1185">Reference proteome</keyword>
<dbReference type="InterPro" id="IPR051553">
    <property type="entry name" value="Ran_GTPase-activating"/>
</dbReference>
<dbReference type="AlphaFoldDB" id="A0A6A6TNB9"/>
<dbReference type="PANTHER" id="PTHR45982:SF1">
    <property type="entry name" value="REGULATOR OF CHROMOSOME CONDENSATION"/>
    <property type="match status" value="1"/>
</dbReference>
<dbReference type="PROSITE" id="PS50012">
    <property type="entry name" value="RCC1_3"/>
    <property type="match status" value="3"/>
</dbReference>
<feature type="repeat" description="RCC1" evidence="1">
    <location>
        <begin position="5"/>
        <end position="63"/>
    </location>
</feature>
<dbReference type="Pfam" id="PF13540">
    <property type="entry name" value="RCC1_2"/>
    <property type="match status" value="2"/>
</dbReference>
<dbReference type="Pfam" id="PF00415">
    <property type="entry name" value="RCC1"/>
    <property type="match status" value="1"/>
</dbReference>